<keyword evidence="3" id="KW-0858">Xylan degradation</keyword>
<dbReference type="PANTHER" id="PTHR38050">
    <property type="match status" value="1"/>
</dbReference>
<keyword evidence="4 9" id="KW-0732">Signal</keyword>
<keyword evidence="6" id="KW-0119">Carbohydrate metabolism</keyword>
<protein>
    <recommendedName>
        <fullName evidence="12">Polyhydroxybutyrate depolymerase</fullName>
    </recommendedName>
</protein>
<evidence type="ECO:0000256" key="3">
    <source>
        <dbReference type="ARBA" id="ARBA00022651"/>
    </source>
</evidence>
<dbReference type="OrthoDB" id="9767239at2"/>
<organism evidence="10 11">
    <name type="scientific">Actinomadura rudentiformis</name>
    <dbReference type="NCBI Taxonomy" id="359158"/>
    <lineage>
        <taxon>Bacteria</taxon>
        <taxon>Bacillati</taxon>
        <taxon>Actinomycetota</taxon>
        <taxon>Actinomycetes</taxon>
        <taxon>Streptosporangiales</taxon>
        <taxon>Thermomonosporaceae</taxon>
        <taxon>Actinomadura</taxon>
    </lineage>
</organism>
<dbReference type="GO" id="GO:0005576">
    <property type="term" value="C:extracellular region"/>
    <property type="evidence" value="ECO:0007669"/>
    <property type="project" value="UniProtKB-SubCell"/>
</dbReference>
<evidence type="ECO:0000256" key="7">
    <source>
        <dbReference type="ARBA" id="ARBA00023326"/>
    </source>
</evidence>
<evidence type="ECO:0000313" key="10">
    <source>
        <dbReference type="EMBL" id="KAB2350998.1"/>
    </source>
</evidence>
<evidence type="ECO:0008006" key="12">
    <source>
        <dbReference type="Google" id="ProtNLM"/>
    </source>
</evidence>
<dbReference type="Pfam" id="PF10503">
    <property type="entry name" value="Esterase_PHB"/>
    <property type="match status" value="1"/>
</dbReference>
<keyword evidence="5" id="KW-0378">Hydrolase</keyword>
<evidence type="ECO:0000256" key="5">
    <source>
        <dbReference type="ARBA" id="ARBA00022801"/>
    </source>
</evidence>
<reference evidence="10 11" key="1">
    <citation type="submission" date="2019-09" db="EMBL/GenBank/DDBJ databases">
        <title>Actinomadura physcomitrii sp. nov., a novel actinomycete isolated from moss [Physcomitrium sphaericum (Ludw) Fuernr].</title>
        <authorList>
            <person name="Zhuang X."/>
            <person name="Liu C."/>
        </authorList>
    </citation>
    <scope>NUCLEOTIDE SEQUENCE [LARGE SCALE GENOMIC DNA]</scope>
    <source>
        <strain evidence="10 11">HMC1</strain>
    </source>
</reference>
<evidence type="ECO:0000256" key="9">
    <source>
        <dbReference type="SAM" id="SignalP"/>
    </source>
</evidence>
<feature type="signal peptide" evidence="9">
    <location>
        <begin position="1"/>
        <end position="23"/>
    </location>
</feature>
<dbReference type="EMBL" id="WBMT01000003">
    <property type="protein sequence ID" value="KAB2350998.1"/>
    <property type="molecule type" value="Genomic_DNA"/>
</dbReference>
<dbReference type="Proteomes" id="UP000468735">
    <property type="component" value="Unassembled WGS sequence"/>
</dbReference>
<dbReference type="AlphaFoldDB" id="A0A6H9Z7L9"/>
<sequence length="328" mass="34127">MRRPFLALLALVGALLTGCSDPAEPPSSGRPSSSGQPRTHVPAARSNAVPSAGCGRQATTGRHTYGGRSYLLTLPKSDGRTPMPVVVDLHGLRSTGFEQAVYSRMATTGSARGFTVVEPEGGGGRTGWKLPGMAEGSADIAYIGSLLDHLERTLCVDKRRVFATGFSNGAGLSAALVCGLNGRLAGVAPVAGLNLARPCPRARPTTIVAFHGTADQIIPYRGGSPFGGDRTRIPAWMDPVDGVFALPPVTALTDQWARTFGCTGTARDAPANEIKRVSHTGCQNGVRVDLYTITGGGHTWPGALPIGIGRTTDQIDATKVILDTFSAL</sequence>
<comment type="caution">
    <text evidence="10">The sequence shown here is derived from an EMBL/GenBank/DDBJ whole genome shotgun (WGS) entry which is preliminary data.</text>
</comment>
<dbReference type="SUPFAM" id="SSF53474">
    <property type="entry name" value="alpha/beta-Hydrolases"/>
    <property type="match status" value="1"/>
</dbReference>
<accession>A0A6H9Z7L9</accession>
<evidence type="ECO:0000313" key="11">
    <source>
        <dbReference type="Proteomes" id="UP000468735"/>
    </source>
</evidence>
<keyword evidence="7" id="KW-0624">Polysaccharide degradation</keyword>
<dbReference type="PANTHER" id="PTHR38050:SF2">
    <property type="entry name" value="FERULOYL ESTERASE C-RELATED"/>
    <property type="match status" value="1"/>
</dbReference>
<feature type="compositionally biased region" description="Low complexity" evidence="8">
    <location>
        <begin position="26"/>
        <end position="38"/>
    </location>
</feature>
<feature type="chain" id="PRO_5026170416" description="Polyhydroxybutyrate depolymerase" evidence="9">
    <location>
        <begin position="24"/>
        <end position="328"/>
    </location>
</feature>
<evidence type="ECO:0000256" key="4">
    <source>
        <dbReference type="ARBA" id="ARBA00022729"/>
    </source>
</evidence>
<dbReference type="PROSITE" id="PS51257">
    <property type="entry name" value="PROKAR_LIPOPROTEIN"/>
    <property type="match status" value="1"/>
</dbReference>
<comment type="subcellular location">
    <subcellularLocation>
        <location evidence="1">Secreted</location>
    </subcellularLocation>
</comment>
<dbReference type="InterPro" id="IPR010126">
    <property type="entry name" value="Esterase_phb"/>
</dbReference>
<dbReference type="InterPro" id="IPR043595">
    <property type="entry name" value="FaeB/C/D"/>
</dbReference>
<proteinExistence type="predicted"/>
<keyword evidence="11" id="KW-1185">Reference proteome</keyword>
<name>A0A6H9Z7L9_9ACTN</name>
<dbReference type="Gene3D" id="3.40.50.1820">
    <property type="entry name" value="alpha/beta hydrolase"/>
    <property type="match status" value="1"/>
</dbReference>
<dbReference type="GO" id="GO:0045493">
    <property type="term" value="P:xylan catabolic process"/>
    <property type="evidence" value="ECO:0007669"/>
    <property type="project" value="UniProtKB-KW"/>
</dbReference>
<evidence type="ECO:0000256" key="2">
    <source>
        <dbReference type="ARBA" id="ARBA00022525"/>
    </source>
</evidence>
<gene>
    <name evidence="10" type="ORF">F8566_08615</name>
</gene>
<evidence type="ECO:0000256" key="1">
    <source>
        <dbReference type="ARBA" id="ARBA00004613"/>
    </source>
</evidence>
<keyword evidence="2" id="KW-0964">Secreted</keyword>
<feature type="region of interest" description="Disordered" evidence="8">
    <location>
        <begin position="21"/>
        <end position="61"/>
    </location>
</feature>
<dbReference type="GO" id="GO:0030600">
    <property type="term" value="F:feruloyl esterase activity"/>
    <property type="evidence" value="ECO:0007669"/>
    <property type="project" value="InterPro"/>
</dbReference>
<dbReference type="InterPro" id="IPR029058">
    <property type="entry name" value="AB_hydrolase_fold"/>
</dbReference>
<dbReference type="RefSeq" id="WP_151559396.1">
    <property type="nucleotide sequence ID" value="NZ_WBMT01000003.1"/>
</dbReference>
<evidence type="ECO:0000256" key="8">
    <source>
        <dbReference type="SAM" id="MobiDB-lite"/>
    </source>
</evidence>
<evidence type="ECO:0000256" key="6">
    <source>
        <dbReference type="ARBA" id="ARBA00023277"/>
    </source>
</evidence>